<dbReference type="NCBIfam" id="TIGR01537">
    <property type="entry name" value="portal_HK97"/>
    <property type="match status" value="1"/>
</dbReference>
<dbReference type="PATRIC" id="fig|1423788.3.peg.801"/>
<dbReference type="Proteomes" id="UP000051515">
    <property type="component" value="Unassembled WGS sequence"/>
</dbReference>
<keyword evidence="3" id="KW-1185">Reference proteome</keyword>
<dbReference type="AlphaFoldDB" id="A0A0R1KMZ5"/>
<evidence type="ECO:0000313" key="2">
    <source>
        <dbReference type="EMBL" id="KRK84552.1"/>
    </source>
</evidence>
<accession>A0A0R1KMZ5</accession>
<name>A0A0R1KMZ5_9LACO</name>
<dbReference type="EMBL" id="AZDY01000012">
    <property type="protein sequence ID" value="KRK84552.1"/>
    <property type="molecule type" value="Genomic_DNA"/>
</dbReference>
<dbReference type="InterPro" id="IPR006427">
    <property type="entry name" value="Portal_HK97"/>
</dbReference>
<feature type="compositionally biased region" description="Basic and acidic residues" evidence="1">
    <location>
        <begin position="384"/>
        <end position="394"/>
    </location>
</feature>
<organism evidence="2 3">
    <name type="scientific">Companilactobacillus bobalius DSM 19674</name>
    <dbReference type="NCBI Taxonomy" id="1423788"/>
    <lineage>
        <taxon>Bacteria</taxon>
        <taxon>Bacillati</taxon>
        <taxon>Bacillota</taxon>
        <taxon>Bacilli</taxon>
        <taxon>Lactobacillales</taxon>
        <taxon>Lactobacillaceae</taxon>
        <taxon>Companilactobacillus</taxon>
        <taxon>Companilactobacillus bobalius</taxon>
    </lineage>
</organism>
<reference evidence="2 3" key="1">
    <citation type="journal article" date="2015" name="Genome Announc.">
        <title>Expanding the biotechnology potential of lactobacilli through comparative genomics of 213 strains and associated genera.</title>
        <authorList>
            <person name="Sun Z."/>
            <person name="Harris H.M."/>
            <person name="McCann A."/>
            <person name="Guo C."/>
            <person name="Argimon S."/>
            <person name="Zhang W."/>
            <person name="Yang X."/>
            <person name="Jeffery I.B."/>
            <person name="Cooney J.C."/>
            <person name="Kagawa T.F."/>
            <person name="Liu W."/>
            <person name="Song Y."/>
            <person name="Salvetti E."/>
            <person name="Wrobel A."/>
            <person name="Rasinkangas P."/>
            <person name="Parkhill J."/>
            <person name="Rea M.C."/>
            <person name="O'Sullivan O."/>
            <person name="Ritari J."/>
            <person name="Douillard F.P."/>
            <person name="Paul Ross R."/>
            <person name="Yang R."/>
            <person name="Briner A.E."/>
            <person name="Felis G.E."/>
            <person name="de Vos W.M."/>
            <person name="Barrangou R."/>
            <person name="Klaenhammer T.R."/>
            <person name="Caufield P.W."/>
            <person name="Cui Y."/>
            <person name="Zhang H."/>
            <person name="O'Toole P.W."/>
        </authorList>
    </citation>
    <scope>NUCLEOTIDE SEQUENCE [LARGE SCALE GENOMIC DNA]</scope>
    <source>
        <strain evidence="2 3">DSM 19674</strain>
    </source>
</reference>
<feature type="region of interest" description="Disordered" evidence="1">
    <location>
        <begin position="374"/>
        <end position="401"/>
    </location>
</feature>
<dbReference type="RefSeq" id="WP_056950729.1">
    <property type="nucleotide sequence ID" value="NZ_AZDY01000012.1"/>
</dbReference>
<dbReference type="Pfam" id="PF04860">
    <property type="entry name" value="Phage_portal"/>
    <property type="match status" value="1"/>
</dbReference>
<dbReference type="InterPro" id="IPR006944">
    <property type="entry name" value="Phage/GTA_portal"/>
</dbReference>
<evidence type="ECO:0000313" key="3">
    <source>
        <dbReference type="Proteomes" id="UP000051515"/>
    </source>
</evidence>
<proteinExistence type="predicted"/>
<protein>
    <submittedName>
        <fullName evidence="2">HK97 family phage portal protein</fullName>
    </submittedName>
</protein>
<comment type="caution">
    <text evidence="2">The sequence shown here is derived from an EMBL/GenBank/DDBJ whole genome shotgun (WGS) entry which is preliminary data.</text>
</comment>
<dbReference type="STRING" id="1423788.FC78_GL000783"/>
<dbReference type="OrthoDB" id="2243334at2"/>
<evidence type="ECO:0000256" key="1">
    <source>
        <dbReference type="SAM" id="MobiDB-lite"/>
    </source>
</evidence>
<sequence length="401" mass="44366">MIFRSLRPSKEPYTSLGSGYTGLTYSIKDNKIVFNSDFVSARDALKNSDVFAVVNKLAEDMASVHFKTNNQYTNKVLTNPSQLTNSFSFWRSMYAQMLLSGNAYALIWGDKSGRSDHLEYLKPSQVDIYKSADGTQLTYDINFPDTEEQDLNSVPANQIIHLKSVSLDGGLIGISPLRALSKEMQLQDANKGLALGAMKNGLNITGLLKINKGGLLEGETKDSVRRAFEQQAENGHIVVLDDLEDYQALEVNRDISKLLSSTDWTSEQIAKVYGVPQDYLGSESEHSNIEMVAIQYAQTIGRYIRGVVSEFKQKLNGEIDYDINDISDIDGQQVEKRVRGLVADRVIGYKTAQKILIRSNSDLLTKEDIVSGDVPFQSGVSKLKGGDNTDDKENSGTTGDQ</sequence>
<gene>
    <name evidence="2" type="ORF">FC78_GL000783</name>
</gene>